<dbReference type="Pfam" id="PF07727">
    <property type="entry name" value="RVT_2"/>
    <property type="match status" value="1"/>
</dbReference>
<proteinExistence type="predicted"/>
<evidence type="ECO:0000256" key="1">
    <source>
        <dbReference type="SAM" id="MobiDB-lite"/>
    </source>
</evidence>
<dbReference type="CDD" id="cd09272">
    <property type="entry name" value="RNase_HI_RT_Ty1"/>
    <property type="match status" value="1"/>
</dbReference>
<dbReference type="InterPro" id="IPR013103">
    <property type="entry name" value="RVT_2"/>
</dbReference>
<feature type="domain" description="Reverse transcriptase Ty1/copia-type" evidence="2">
    <location>
        <begin position="189"/>
        <end position="262"/>
    </location>
</feature>
<sequence>MSSDTNCRILEIITQLDDKFLVYKFNVEDISNNTTIESAEADFFENIYLYKDKEKQISNPRKRVMNDQLSQDETDNNYEVPQENVEPRRSKRAKVTKDFGPDYMTYIVNEEPQTYKAAMKSSKSPYWKEAIQSEIDSIVQNNTWKLVDLPPRHKPIGHKITSIRTLIAIAAIHNLIIYQMDVKTAFLNDDMLIMRTNMDVINQTKKMLHSSFDMKDMREADVILDIRIQNNSNEYILTQSHYIKKTLKKFGHYDDRPVVTPFDTKVQLKKNKRQSVSQLHYTQVLRSLMYIMNCTRPDLAYSVSRLSRYSHNPGRDHWDALVRVLQYLKHTMAYGLHYTKYPPVLEGYCDANWISNHNEGKSTGGYVFTLRGADVSWKSSKQTVNTRSTMEAKFVALDKAAEEAEWLRSFLEGIHFWPKLVTAVCIHCDSMAALARVNNQIYNGKSRHIRRRHNTIKDLLRNGIISIDYVKSKKILLIL</sequence>
<dbReference type="PANTHER" id="PTHR11439:SF521">
    <property type="entry name" value="RNA-DIRECTED DNA POLYMERASE"/>
    <property type="match status" value="1"/>
</dbReference>
<accession>A0A699I2U1</accession>
<reference evidence="3" key="1">
    <citation type="journal article" date="2019" name="Sci. Rep.">
        <title>Draft genome of Tanacetum cinerariifolium, the natural source of mosquito coil.</title>
        <authorList>
            <person name="Yamashiro T."/>
            <person name="Shiraishi A."/>
            <person name="Satake H."/>
            <person name="Nakayama K."/>
        </authorList>
    </citation>
    <scope>NUCLEOTIDE SEQUENCE</scope>
</reference>
<evidence type="ECO:0000313" key="3">
    <source>
        <dbReference type="EMBL" id="GEZ14322.1"/>
    </source>
</evidence>
<dbReference type="PANTHER" id="PTHR11439">
    <property type="entry name" value="GAG-POL-RELATED RETROTRANSPOSON"/>
    <property type="match status" value="1"/>
</dbReference>
<comment type="caution">
    <text evidence="3">The sequence shown here is derived from an EMBL/GenBank/DDBJ whole genome shotgun (WGS) entry which is preliminary data.</text>
</comment>
<feature type="region of interest" description="Disordered" evidence="1">
    <location>
        <begin position="61"/>
        <end position="92"/>
    </location>
</feature>
<protein>
    <submittedName>
        <fullName evidence="3">Zinc finger, CCHC-type</fullName>
    </submittedName>
</protein>
<dbReference type="AlphaFoldDB" id="A0A699I2U1"/>
<gene>
    <name evidence="3" type="ORF">Tci_486295</name>
</gene>
<evidence type="ECO:0000259" key="2">
    <source>
        <dbReference type="Pfam" id="PF07727"/>
    </source>
</evidence>
<organism evidence="3">
    <name type="scientific">Tanacetum cinerariifolium</name>
    <name type="common">Dalmatian daisy</name>
    <name type="synonym">Chrysanthemum cinerariifolium</name>
    <dbReference type="NCBI Taxonomy" id="118510"/>
    <lineage>
        <taxon>Eukaryota</taxon>
        <taxon>Viridiplantae</taxon>
        <taxon>Streptophyta</taxon>
        <taxon>Embryophyta</taxon>
        <taxon>Tracheophyta</taxon>
        <taxon>Spermatophyta</taxon>
        <taxon>Magnoliopsida</taxon>
        <taxon>eudicotyledons</taxon>
        <taxon>Gunneridae</taxon>
        <taxon>Pentapetalae</taxon>
        <taxon>asterids</taxon>
        <taxon>campanulids</taxon>
        <taxon>Asterales</taxon>
        <taxon>Asteraceae</taxon>
        <taxon>Asteroideae</taxon>
        <taxon>Anthemideae</taxon>
        <taxon>Anthemidinae</taxon>
        <taxon>Tanacetum</taxon>
    </lineage>
</organism>
<dbReference type="EMBL" id="BKCJ010245380">
    <property type="protein sequence ID" value="GEZ14322.1"/>
    <property type="molecule type" value="Genomic_DNA"/>
</dbReference>
<name>A0A699I2U1_TANCI</name>